<evidence type="ECO:0000256" key="3">
    <source>
        <dbReference type="SAM" id="MobiDB-lite"/>
    </source>
</evidence>
<evidence type="ECO:0000256" key="4">
    <source>
        <dbReference type="SAM" id="Phobius"/>
    </source>
</evidence>
<keyword evidence="5" id="KW-0732">Signal</keyword>
<dbReference type="AlphaFoldDB" id="A0A672GX62"/>
<proteinExistence type="predicted"/>
<accession>A0A672GX62</accession>
<feature type="chain" id="PRO_5044627322" description="Sushi domain-containing protein" evidence="5">
    <location>
        <begin position="27"/>
        <end position="260"/>
    </location>
</feature>
<evidence type="ECO:0000313" key="7">
    <source>
        <dbReference type="Ensembl" id="ENSSFAP00005023298.1"/>
    </source>
</evidence>
<dbReference type="SUPFAM" id="SSF57535">
    <property type="entry name" value="Complement control module/SCR domain"/>
    <property type="match status" value="1"/>
</dbReference>
<reference evidence="7" key="2">
    <citation type="submission" date="2025-05" db="UniProtKB">
        <authorList>
            <consortium name="Ensembl"/>
        </authorList>
    </citation>
    <scope>IDENTIFICATION</scope>
</reference>
<name>A0A672GX62_SALFA</name>
<feature type="compositionally biased region" description="Polar residues" evidence="3">
    <location>
        <begin position="186"/>
        <end position="196"/>
    </location>
</feature>
<feature type="domain" description="Sushi" evidence="6">
    <location>
        <begin position="29"/>
        <end position="94"/>
    </location>
</feature>
<feature type="signal peptide" evidence="5">
    <location>
        <begin position="1"/>
        <end position="26"/>
    </location>
</feature>
<keyword evidence="2" id="KW-0768">Sushi</keyword>
<keyword evidence="8" id="KW-1185">Reference proteome</keyword>
<feature type="compositionally biased region" description="Polar residues" evidence="3">
    <location>
        <begin position="120"/>
        <end position="136"/>
    </location>
</feature>
<dbReference type="Proteomes" id="UP000472267">
    <property type="component" value="Chromosome 17"/>
</dbReference>
<gene>
    <name evidence="7" type="primary">il15ra</name>
</gene>
<organism evidence="7 8">
    <name type="scientific">Salarias fasciatus</name>
    <name type="common">Jewelled blenny</name>
    <name type="synonym">Blennius fasciatus</name>
    <dbReference type="NCBI Taxonomy" id="181472"/>
    <lineage>
        <taxon>Eukaryota</taxon>
        <taxon>Metazoa</taxon>
        <taxon>Chordata</taxon>
        <taxon>Craniata</taxon>
        <taxon>Vertebrata</taxon>
        <taxon>Euteleostomi</taxon>
        <taxon>Actinopterygii</taxon>
        <taxon>Neopterygii</taxon>
        <taxon>Teleostei</taxon>
        <taxon>Neoteleostei</taxon>
        <taxon>Acanthomorphata</taxon>
        <taxon>Ovalentaria</taxon>
        <taxon>Blenniimorphae</taxon>
        <taxon>Blenniiformes</taxon>
        <taxon>Blennioidei</taxon>
        <taxon>Blenniidae</taxon>
        <taxon>Salariinae</taxon>
        <taxon>Salarias</taxon>
    </lineage>
</organism>
<feature type="compositionally biased region" description="Low complexity" evidence="3">
    <location>
        <begin position="137"/>
        <end position="148"/>
    </location>
</feature>
<evidence type="ECO:0000256" key="1">
    <source>
        <dbReference type="ARBA" id="ARBA00023157"/>
    </source>
</evidence>
<keyword evidence="1" id="KW-1015">Disulfide bond</keyword>
<feature type="compositionally biased region" description="Basic and acidic residues" evidence="3">
    <location>
        <begin position="161"/>
        <end position="172"/>
    </location>
</feature>
<dbReference type="OMA" id="PINCAPA"/>
<feature type="transmembrane region" description="Helical" evidence="4">
    <location>
        <begin position="210"/>
        <end position="232"/>
    </location>
</feature>
<dbReference type="Gene3D" id="2.20.28.230">
    <property type="match status" value="1"/>
</dbReference>
<evidence type="ECO:0000256" key="5">
    <source>
        <dbReference type="SAM" id="SignalP"/>
    </source>
</evidence>
<sequence length="260" mass="28011">MEPASPLLSAGFIMVCFLGAVRLSTGDESHCPCPKIPPWPLTEDPPEKCHQISDTFRYTCLVGYVRKAGTSNLIKCELKNKVGQWQNSTLQCIDDPKRPKLPTTPQSTTPNDPKRPKLPTTPQSTTPKNLSDNPQDTTMTSTAKSSTSVYMKQSTVSQEGKTGDKVDDKAHDAVTPTPGKIRKAETTTTRNGTSNPYADPTAAHSAGTQAAAIVSPILLVLICAAIGIGFILHWRKSRHNLPQQPGEELVPMNPACGLPS</sequence>
<reference evidence="7" key="1">
    <citation type="submission" date="2019-06" db="EMBL/GenBank/DDBJ databases">
        <authorList>
            <consortium name="Wellcome Sanger Institute Data Sharing"/>
        </authorList>
    </citation>
    <scope>NUCLEOTIDE SEQUENCE [LARGE SCALE GENOMIC DNA]</scope>
</reference>
<dbReference type="PANTHER" id="PTHR15060">
    <property type="entry name" value="INTERLEUKIN-15 RECEPTOR SUBUNIT ALPHA"/>
    <property type="match status" value="1"/>
</dbReference>
<dbReference type="InterPro" id="IPR042372">
    <property type="entry name" value="IL15RA"/>
</dbReference>
<dbReference type="InterPro" id="IPR035976">
    <property type="entry name" value="Sushi/SCR/CCP_sf"/>
</dbReference>
<feature type="region of interest" description="Disordered" evidence="3">
    <location>
        <begin position="90"/>
        <end position="202"/>
    </location>
</feature>
<evidence type="ECO:0000259" key="6">
    <source>
        <dbReference type="PROSITE" id="PS50923"/>
    </source>
</evidence>
<dbReference type="PROSITE" id="PS50923">
    <property type="entry name" value="SUSHI"/>
    <property type="match status" value="1"/>
</dbReference>
<keyword evidence="4" id="KW-0472">Membrane</keyword>
<evidence type="ECO:0000256" key="2">
    <source>
        <dbReference type="PROSITE-ProRule" id="PRU00302"/>
    </source>
</evidence>
<feature type="compositionally biased region" description="Polar residues" evidence="3">
    <location>
        <begin position="149"/>
        <end position="160"/>
    </location>
</feature>
<dbReference type="Ensembl" id="ENSSFAT00005024259.1">
    <property type="protein sequence ID" value="ENSSFAP00005023301.1"/>
    <property type="gene ID" value="ENSSFAG00005012054.1"/>
</dbReference>
<protein>
    <recommendedName>
        <fullName evidence="6">Sushi domain-containing protein</fullName>
    </recommendedName>
</protein>
<dbReference type="InterPro" id="IPR000436">
    <property type="entry name" value="Sushi_SCR_CCP_dom"/>
</dbReference>
<keyword evidence="4" id="KW-0812">Transmembrane</keyword>
<keyword evidence="4" id="KW-1133">Transmembrane helix</keyword>
<comment type="caution">
    <text evidence="2">Lacks conserved residue(s) required for the propagation of feature annotation.</text>
</comment>
<dbReference type="Ensembl" id="ENSSFAT00005024256.1">
    <property type="protein sequence ID" value="ENSSFAP00005023298.1"/>
    <property type="gene ID" value="ENSSFAG00005012054.1"/>
</dbReference>
<dbReference type="PANTHER" id="PTHR15060:SF0">
    <property type="entry name" value="INTERLEUKIN-15 RECEPTOR SUBUNIT ALPHA"/>
    <property type="match status" value="1"/>
</dbReference>
<evidence type="ECO:0000313" key="8">
    <source>
        <dbReference type="Proteomes" id="UP000472267"/>
    </source>
</evidence>
<dbReference type="GO" id="GO:0042010">
    <property type="term" value="F:interleukin-15 receptor activity"/>
    <property type="evidence" value="ECO:0007669"/>
    <property type="project" value="InterPro"/>
</dbReference>